<keyword evidence="2" id="KW-1185">Reference proteome</keyword>
<evidence type="ECO:0000313" key="1">
    <source>
        <dbReference type="EMBL" id="ANC78812.1"/>
    </source>
</evidence>
<dbReference type="Proteomes" id="UP000076623">
    <property type="component" value="Chromosome"/>
</dbReference>
<reference evidence="1 2" key="1">
    <citation type="submission" date="2016-04" db="EMBL/GenBank/DDBJ databases">
        <title>Complete genome sequence of Fictibacillus phosphorivorans G25-29, a strain toxic to nematodes.</title>
        <authorList>
            <person name="Zheng Z."/>
        </authorList>
    </citation>
    <scope>NUCLEOTIDE SEQUENCE [LARGE SCALE GENOMIC DNA]</scope>
    <source>
        <strain evidence="1 2">G25-29</strain>
    </source>
</reference>
<dbReference type="OrthoDB" id="2970370at2"/>
<protein>
    <submittedName>
        <fullName evidence="1">Uncharacterized protein</fullName>
    </submittedName>
</protein>
<dbReference type="EMBL" id="CP015378">
    <property type="protein sequence ID" value="ANC78812.1"/>
    <property type="molecule type" value="Genomic_DNA"/>
</dbReference>
<sequence length="77" mass="9185">MIRLADGLYICHLNGHILRIVYKGKNECEIYLGDEYQGRAPFDYVKKKLNFMEKKWNTSKITNYQYQELKSSFDTLV</sequence>
<dbReference type="KEGG" id="fpn:ABE65_019220"/>
<dbReference type="STRING" id="1221500.ABE65_019220"/>
<dbReference type="AlphaFoldDB" id="A0A160IS45"/>
<accession>A0A160IS45</accession>
<organism evidence="1 2">
    <name type="scientific">Fictibacillus phosphorivorans</name>
    <dbReference type="NCBI Taxonomy" id="1221500"/>
    <lineage>
        <taxon>Bacteria</taxon>
        <taxon>Bacillati</taxon>
        <taxon>Bacillota</taxon>
        <taxon>Bacilli</taxon>
        <taxon>Bacillales</taxon>
        <taxon>Fictibacillaceae</taxon>
        <taxon>Fictibacillus</taxon>
    </lineage>
</organism>
<name>A0A160IS45_9BACL</name>
<evidence type="ECO:0000313" key="2">
    <source>
        <dbReference type="Proteomes" id="UP000076623"/>
    </source>
</evidence>
<proteinExistence type="predicted"/>
<dbReference type="RefSeq" id="WP_066398552.1">
    <property type="nucleotide sequence ID" value="NZ_CP015378.1"/>
</dbReference>
<gene>
    <name evidence="1" type="ORF">ABE65_019220</name>
</gene>